<sequence length="350" mass="39560">MKFFSKLFNLREKTVVERPVSFSEPAVAQKYQQDVQRASSRQQQQQTEVTDVTLDVAALFYSLLFAVTSKDTSGVANNLERRVIDDVEQGLADPQKVAVDVLRLPGKVLELDRMLADPAVETAEVIATIQQDPVLCAEVLKLCNSPAFHRGEKHITSLQQAVVVLGRAQLRRFVSSVLLRDMIEIKPIYFRRFGAEIWRHSMQVAFLASELANEDKDTAFILGLLHDVGKIAIFQMLVAEFVKADPSEQPKSWLFRQIMTSKSLVLSALLVKCWQLPPPFSRVLAVLAQSDAVPESDVARAIWRANWLSECSMLWQAGRLSEPMLQQLLQRLEVDRASFDALHEKLLNFK</sequence>
<gene>
    <name evidence="2" type="ORF">JYB85_00060</name>
</gene>
<dbReference type="CDD" id="cd00077">
    <property type="entry name" value="HDc"/>
    <property type="match status" value="1"/>
</dbReference>
<organism evidence="2 3">
    <name type="scientific">Shewanella sedimentimangrovi</name>
    <dbReference type="NCBI Taxonomy" id="2814293"/>
    <lineage>
        <taxon>Bacteria</taxon>
        <taxon>Pseudomonadati</taxon>
        <taxon>Pseudomonadota</taxon>
        <taxon>Gammaproteobacteria</taxon>
        <taxon>Alteromonadales</taxon>
        <taxon>Shewanellaceae</taxon>
        <taxon>Shewanella</taxon>
    </lineage>
</organism>
<dbReference type="InterPro" id="IPR003607">
    <property type="entry name" value="HD/PDEase_dom"/>
</dbReference>
<dbReference type="Proteomes" id="UP000663207">
    <property type="component" value="Chromosome"/>
</dbReference>
<evidence type="ECO:0000313" key="3">
    <source>
        <dbReference type="Proteomes" id="UP000663207"/>
    </source>
</evidence>
<dbReference type="PANTHER" id="PTHR33525">
    <property type="match status" value="1"/>
</dbReference>
<evidence type="ECO:0000259" key="1">
    <source>
        <dbReference type="PROSITE" id="PS51833"/>
    </source>
</evidence>
<dbReference type="PANTHER" id="PTHR33525:SF6">
    <property type="entry name" value="HDOD DOMAIN-CONTAINING PROTEIN"/>
    <property type="match status" value="1"/>
</dbReference>
<dbReference type="InterPro" id="IPR013976">
    <property type="entry name" value="HDOD"/>
</dbReference>
<proteinExistence type="predicted"/>
<dbReference type="PROSITE" id="PS51833">
    <property type="entry name" value="HDOD"/>
    <property type="match status" value="1"/>
</dbReference>
<feature type="domain" description="HDOD" evidence="1">
    <location>
        <begin position="101"/>
        <end position="290"/>
    </location>
</feature>
<dbReference type="RefSeq" id="WP_207380539.1">
    <property type="nucleotide sequence ID" value="NZ_CP071502.1"/>
</dbReference>
<evidence type="ECO:0000313" key="2">
    <source>
        <dbReference type="EMBL" id="QSX37294.1"/>
    </source>
</evidence>
<accession>A0ABX7R1E9</accession>
<protein>
    <submittedName>
        <fullName evidence="2">HDOD domain-containing protein</fullName>
    </submittedName>
</protein>
<dbReference type="InterPro" id="IPR052340">
    <property type="entry name" value="RNase_Y/CdgJ"/>
</dbReference>
<reference evidence="2 3" key="1">
    <citation type="submission" date="2021-03" db="EMBL/GenBank/DDBJ databases">
        <title>Novel species identification of genus Shewanella.</title>
        <authorList>
            <person name="Liu G."/>
            <person name="Zhang Q."/>
        </authorList>
    </citation>
    <scope>NUCLEOTIDE SEQUENCE [LARGE SCALE GENOMIC DNA]</scope>
    <source>
        <strain evidence="2 3">FJAT-52962</strain>
    </source>
</reference>
<keyword evidence="3" id="KW-1185">Reference proteome</keyword>
<dbReference type="EMBL" id="CP071502">
    <property type="protein sequence ID" value="QSX37294.1"/>
    <property type="molecule type" value="Genomic_DNA"/>
</dbReference>
<dbReference type="SUPFAM" id="SSF109604">
    <property type="entry name" value="HD-domain/PDEase-like"/>
    <property type="match status" value="1"/>
</dbReference>
<dbReference type="Pfam" id="PF08668">
    <property type="entry name" value="HDOD"/>
    <property type="match status" value="1"/>
</dbReference>
<dbReference type="Gene3D" id="1.10.3210.10">
    <property type="entry name" value="Hypothetical protein af1432"/>
    <property type="match status" value="1"/>
</dbReference>
<name>A0ABX7R1E9_9GAMM</name>
<dbReference type="SMART" id="SM00471">
    <property type="entry name" value="HDc"/>
    <property type="match status" value="1"/>
</dbReference>